<sequence>MTGTIDQGFHTDATTIDAAQTFEAAQTGGAGRPLALGDSGHQGDFGETFIRALAAAANLDALRSDRDRVGVDWTLRYPASQGRRGFPLIDVQVKSWSDPRGNDVAWRYPLEVKNYNWLAGRDYLVPRFLFLVVVPRSAAQWTDIDVDRLLLRHAAYWACFHDALPLPGRNRSSTYTVRVPRANLLDIRALHGLFGDEFREMLAR</sequence>
<comment type="caution">
    <text evidence="2">The sequence shown here is derived from an EMBL/GenBank/DDBJ whole genome shotgun (WGS) entry which is preliminary data.</text>
</comment>
<dbReference type="EMBL" id="BAAAQM010000050">
    <property type="protein sequence ID" value="GAA1993393.1"/>
    <property type="molecule type" value="Genomic_DNA"/>
</dbReference>
<accession>A0ABN2SVT6</accession>
<evidence type="ECO:0000259" key="1">
    <source>
        <dbReference type="Pfam" id="PF14280"/>
    </source>
</evidence>
<feature type="domain" description="DUF4365" evidence="1">
    <location>
        <begin position="45"/>
        <end position="193"/>
    </location>
</feature>
<name>A0ABN2SVT6_9ACTN</name>
<dbReference type="Proteomes" id="UP001499854">
    <property type="component" value="Unassembled WGS sequence"/>
</dbReference>
<proteinExistence type="predicted"/>
<evidence type="ECO:0000313" key="3">
    <source>
        <dbReference type="Proteomes" id="UP001499854"/>
    </source>
</evidence>
<protein>
    <recommendedName>
        <fullName evidence="1">DUF4365 domain-containing protein</fullName>
    </recommendedName>
</protein>
<organism evidence="2 3">
    <name type="scientific">Catenulispora subtropica</name>
    <dbReference type="NCBI Taxonomy" id="450798"/>
    <lineage>
        <taxon>Bacteria</taxon>
        <taxon>Bacillati</taxon>
        <taxon>Actinomycetota</taxon>
        <taxon>Actinomycetes</taxon>
        <taxon>Catenulisporales</taxon>
        <taxon>Catenulisporaceae</taxon>
        <taxon>Catenulispora</taxon>
    </lineage>
</organism>
<dbReference type="Pfam" id="PF14280">
    <property type="entry name" value="DUF4365"/>
    <property type="match status" value="1"/>
</dbReference>
<reference evidence="2 3" key="1">
    <citation type="journal article" date="2019" name="Int. J. Syst. Evol. Microbiol.">
        <title>The Global Catalogue of Microorganisms (GCM) 10K type strain sequencing project: providing services to taxonomists for standard genome sequencing and annotation.</title>
        <authorList>
            <consortium name="The Broad Institute Genomics Platform"/>
            <consortium name="The Broad Institute Genome Sequencing Center for Infectious Disease"/>
            <person name="Wu L."/>
            <person name="Ma J."/>
        </authorList>
    </citation>
    <scope>NUCLEOTIDE SEQUENCE [LARGE SCALE GENOMIC DNA]</scope>
    <source>
        <strain evidence="2 3">JCM 16013</strain>
    </source>
</reference>
<dbReference type="RefSeq" id="WP_344661159.1">
    <property type="nucleotide sequence ID" value="NZ_BAAAQM010000050.1"/>
</dbReference>
<dbReference type="InterPro" id="IPR025375">
    <property type="entry name" value="DUF4365"/>
</dbReference>
<evidence type="ECO:0000313" key="2">
    <source>
        <dbReference type="EMBL" id="GAA1993393.1"/>
    </source>
</evidence>
<keyword evidence="3" id="KW-1185">Reference proteome</keyword>
<gene>
    <name evidence="2" type="ORF">GCM10009838_66760</name>
</gene>